<evidence type="ECO:0000313" key="1">
    <source>
        <dbReference type="EMBL" id="SVA31835.1"/>
    </source>
</evidence>
<dbReference type="AlphaFoldDB" id="A0A381UUJ6"/>
<organism evidence="1">
    <name type="scientific">marine metagenome</name>
    <dbReference type="NCBI Taxonomy" id="408172"/>
    <lineage>
        <taxon>unclassified sequences</taxon>
        <taxon>metagenomes</taxon>
        <taxon>ecological metagenomes</taxon>
    </lineage>
</organism>
<accession>A0A381UUJ6</accession>
<proteinExistence type="predicted"/>
<protein>
    <submittedName>
        <fullName evidence="1">Uncharacterized protein</fullName>
    </submittedName>
</protein>
<dbReference type="EMBL" id="UINC01007175">
    <property type="protein sequence ID" value="SVA31835.1"/>
    <property type="molecule type" value="Genomic_DNA"/>
</dbReference>
<gene>
    <name evidence="1" type="ORF">METZ01_LOCUS84689</name>
</gene>
<sequence>MGYLSVGEPEIGMKVVPIFNTTKPSYTILDLSWVPEGTNESDIPEGFTFG</sequence>
<name>A0A381UUJ6_9ZZZZ</name>
<reference evidence="1" key="1">
    <citation type="submission" date="2018-05" db="EMBL/GenBank/DDBJ databases">
        <authorList>
            <person name="Lanie J.A."/>
            <person name="Ng W.-L."/>
            <person name="Kazmierczak K.M."/>
            <person name="Andrzejewski T.M."/>
            <person name="Davidsen T.M."/>
            <person name="Wayne K.J."/>
            <person name="Tettelin H."/>
            <person name="Glass J.I."/>
            <person name="Rusch D."/>
            <person name="Podicherti R."/>
            <person name="Tsui H.-C.T."/>
            <person name="Winkler M.E."/>
        </authorList>
    </citation>
    <scope>NUCLEOTIDE SEQUENCE</scope>
</reference>